<proteinExistence type="predicted"/>
<organism evidence="2 3">
    <name type="scientific">Leptonema illini</name>
    <dbReference type="NCBI Taxonomy" id="183"/>
    <lineage>
        <taxon>Bacteria</taxon>
        <taxon>Pseudomonadati</taxon>
        <taxon>Spirochaetota</taxon>
        <taxon>Spirochaetia</taxon>
        <taxon>Leptospirales</taxon>
        <taxon>Leptospiraceae</taxon>
        <taxon>Leptonema</taxon>
    </lineage>
</organism>
<comment type="caution">
    <text evidence="2">The sequence shown here is derived from an EMBL/GenBank/DDBJ whole genome shotgun (WGS) entry which is preliminary data.</text>
</comment>
<dbReference type="AlphaFoldDB" id="A0A833LYT2"/>
<dbReference type="Proteomes" id="UP000460298">
    <property type="component" value="Unassembled WGS sequence"/>
</dbReference>
<evidence type="ECO:0000313" key="3">
    <source>
        <dbReference type="Proteomes" id="UP000460298"/>
    </source>
</evidence>
<dbReference type="CDD" id="cd16936">
    <property type="entry name" value="HATPase_RsbW-like"/>
    <property type="match status" value="1"/>
</dbReference>
<feature type="domain" description="Histidine kinase/HSP90-like ATPase" evidence="1">
    <location>
        <begin position="94"/>
        <end position="189"/>
    </location>
</feature>
<dbReference type="Gene3D" id="3.30.565.10">
    <property type="entry name" value="Histidine kinase-like ATPase, C-terminal domain"/>
    <property type="match status" value="1"/>
</dbReference>
<dbReference type="Pfam" id="PF13581">
    <property type="entry name" value="HATPase_c_2"/>
    <property type="match status" value="1"/>
</dbReference>
<accession>A0A833LYT2</accession>
<sequence length="208" mass="23521">MPGGVLQEALQKLGDSGLYGTASDFSKWLRFREGIDIGEDQVRAALDALLVSGRFERHADYPDDYVSTHMARLPDSYSFHCPRLLSDSPIQFFRSLLLVFLRQKGIHPEQEVDIVIASVEAIENAVKYSSSGDIVVRFDFVPGEFRLEVINDVKPAEPDHDIELGKYDSSRTLMRGMMVMSRLFDEMDIGIDESVSRATFRARKLVRS</sequence>
<dbReference type="InterPro" id="IPR003594">
    <property type="entry name" value="HATPase_dom"/>
</dbReference>
<reference evidence="2 3" key="1">
    <citation type="submission" date="2019-10" db="EMBL/GenBank/DDBJ databases">
        <title>Extracellular Electron Transfer in a Candidatus Methanoperedens spp. Enrichment Culture.</title>
        <authorList>
            <person name="Berger S."/>
            <person name="Rangel Shaw D."/>
            <person name="Berben T."/>
            <person name="In 'T Zandt M."/>
            <person name="Frank J."/>
            <person name="Reimann J."/>
            <person name="Jetten M.S.M."/>
            <person name="Welte C.U."/>
        </authorList>
    </citation>
    <scope>NUCLEOTIDE SEQUENCE [LARGE SCALE GENOMIC DNA]</scope>
    <source>
        <strain evidence="2">SB12</strain>
    </source>
</reference>
<name>A0A833LYT2_9LEPT</name>
<evidence type="ECO:0000259" key="1">
    <source>
        <dbReference type="Pfam" id="PF13581"/>
    </source>
</evidence>
<gene>
    <name evidence="2" type="ORF">F9K24_00410</name>
</gene>
<dbReference type="InterPro" id="IPR036890">
    <property type="entry name" value="HATPase_C_sf"/>
</dbReference>
<protein>
    <recommendedName>
        <fullName evidence="1">Histidine kinase/HSP90-like ATPase domain-containing protein</fullName>
    </recommendedName>
</protein>
<evidence type="ECO:0000313" key="2">
    <source>
        <dbReference type="EMBL" id="KAB2935223.1"/>
    </source>
</evidence>
<dbReference type="EMBL" id="WBUI01000001">
    <property type="protein sequence ID" value="KAB2935223.1"/>
    <property type="molecule type" value="Genomic_DNA"/>
</dbReference>